<feature type="signal peptide" evidence="1">
    <location>
        <begin position="1"/>
        <end position="18"/>
    </location>
</feature>
<dbReference type="EMBL" id="BAABLX010000078">
    <property type="protein sequence ID" value="GAA4959636.1"/>
    <property type="molecule type" value="Genomic_DNA"/>
</dbReference>
<evidence type="ECO:0008006" key="4">
    <source>
        <dbReference type="Google" id="ProtNLM"/>
    </source>
</evidence>
<proteinExistence type="predicted"/>
<name>A0AAV3U9E4_9ALTE</name>
<dbReference type="InterPro" id="IPR045500">
    <property type="entry name" value="DUF6491"/>
</dbReference>
<dbReference type="AlphaFoldDB" id="A0AAV3U9E4"/>
<gene>
    <name evidence="2" type="ORF">GCM10025791_45850</name>
</gene>
<dbReference type="Pfam" id="PF20101">
    <property type="entry name" value="DUF6491"/>
    <property type="match status" value="1"/>
</dbReference>
<dbReference type="RefSeq" id="WP_345427712.1">
    <property type="nucleotide sequence ID" value="NZ_AP031496.1"/>
</dbReference>
<protein>
    <recommendedName>
        <fullName evidence="4">Lipoprotein</fullName>
    </recommendedName>
</protein>
<reference evidence="3" key="1">
    <citation type="journal article" date="2019" name="Int. J. Syst. Evol. Microbiol.">
        <title>The Global Catalogue of Microorganisms (GCM) 10K type strain sequencing project: providing services to taxonomists for standard genome sequencing and annotation.</title>
        <authorList>
            <consortium name="The Broad Institute Genomics Platform"/>
            <consortium name="The Broad Institute Genome Sequencing Center for Infectious Disease"/>
            <person name="Wu L."/>
            <person name="Ma J."/>
        </authorList>
    </citation>
    <scope>NUCLEOTIDE SEQUENCE [LARGE SCALE GENOMIC DNA]</scope>
    <source>
        <strain evidence="3">JCM 19134</strain>
    </source>
</reference>
<evidence type="ECO:0000256" key="1">
    <source>
        <dbReference type="SAM" id="SignalP"/>
    </source>
</evidence>
<sequence length="138" mass="15261">MMKALFVIALLASLTACAGNTQQSPMDSLGDDPVAKVIDRGYKLGEEVKRINNYMIDGWQYVSDDAIIIPARPSLDYLVLLRSPCHSLRSTNTIGLTSTTGSVLSNFDAIVVFDAPRSFEEKCFIDTMYTLEKDDSKE</sequence>
<feature type="chain" id="PRO_5043651961" description="Lipoprotein" evidence="1">
    <location>
        <begin position="19"/>
        <end position="138"/>
    </location>
</feature>
<organism evidence="2 3">
    <name type="scientific">Halioxenophilus aromaticivorans</name>
    <dbReference type="NCBI Taxonomy" id="1306992"/>
    <lineage>
        <taxon>Bacteria</taxon>
        <taxon>Pseudomonadati</taxon>
        <taxon>Pseudomonadota</taxon>
        <taxon>Gammaproteobacteria</taxon>
        <taxon>Alteromonadales</taxon>
        <taxon>Alteromonadaceae</taxon>
        <taxon>Halioxenophilus</taxon>
    </lineage>
</organism>
<evidence type="ECO:0000313" key="2">
    <source>
        <dbReference type="EMBL" id="GAA4959636.1"/>
    </source>
</evidence>
<dbReference type="Proteomes" id="UP001409585">
    <property type="component" value="Unassembled WGS sequence"/>
</dbReference>
<comment type="caution">
    <text evidence="2">The sequence shown here is derived from an EMBL/GenBank/DDBJ whole genome shotgun (WGS) entry which is preliminary data.</text>
</comment>
<keyword evidence="1" id="KW-0732">Signal</keyword>
<dbReference type="PROSITE" id="PS51257">
    <property type="entry name" value="PROKAR_LIPOPROTEIN"/>
    <property type="match status" value="1"/>
</dbReference>
<keyword evidence="3" id="KW-1185">Reference proteome</keyword>
<evidence type="ECO:0000313" key="3">
    <source>
        <dbReference type="Proteomes" id="UP001409585"/>
    </source>
</evidence>
<accession>A0AAV3U9E4</accession>